<proteinExistence type="predicted"/>
<keyword evidence="3" id="KW-1185">Reference proteome</keyword>
<evidence type="ECO:0000313" key="3">
    <source>
        <dbReference type="Proteomes" id="UP001056648"/>
    </source>
</evidence>
<gene>
    <name evidence="2" type="ORF">NDR89_18815</name>
</gene>
<dbReference type="PANTHER" id="PTHR43798:SF33">
    <property type="entry name" value="HYDROLASE, PUTATIVE (AFU_ORTHOLOGUE AFUA_2G14860)-RELATED"/>
    <property type="match status" value="1"/>
</dbReference>
<dbReference type="SUPFAM" id="SSF53474">
    <property type="entry name" value="alpha/beta-Hydrolases"/>
    <property type="match status" value="1"/>
</dbReference>
<protein>
    <submittedName>
        <fullName evidence="2">Alpha/beta fold hydrolase</fullName>
    </submittedName>
</protein>
<evidence type="ECO:0000259" key="1">
    <source>
        <dbReference type="Pfam" id="PF12697"/>
    </source>
</evidence>
<dbReference type="PANTHER" id="PTHR43798">
    <property type="entry name" value="MONOACYLGLYCEROL LIPASE"/>
    <property type="match status" value="1"/>
</dbReference>
<dbReference type="Gene3D" id="3.40.50.1820">
    <property type="entry name" value="alpha/beta hydrolase"/>
    <property type="match status" value="1"/>
</dbReference>
<dbReference type="InterPro" id="IPR029058">
    <property type="entry name" value="AB_hydrolase_fold"/>
</dbReference>
<organism evidence="2 3">
    <name type="scientific">Cupriavidus gilardii</name>
    <dbReference type="NCBI Taxonomy" id="82541"/>
    <lineage>
        <taxon>Bacteria</taxon>
        <taxon>Pseudomonadati</taxon>
        <taxon>Pseudomonadota</taxon>
        <taxon>Betaproteobacteria</taxon>
        <taxon>Burkholderiales</taxon>
        <taxon>Burkholderiaceae</taxon>
        <taxon>Cupriavidus</taxon>
    </lineage>
</organism>
<dbReference type="InterPro" id="IPR050266">
    <property type="entry name" value="AB_hydrolase_sf"/>
</dbReference>
<evidence type="ECO:0000313" key="2">
    <source>
        <dbReference type="EMBL" id="USE78703.1"/>
    </source>
</evidence>
<dbReference type="Proteomes" id="UP001056648">
    <property type="component" value="Chromosome 2"/>
</dbReference>
<dbReference type="InterPro" id="IPR000073">
    <property type="entry name" value="AB_hydrolase_1"/>
</dbReference>
<name>A0ABY4VNC9_9BURK</name>
<dbReference type="Pfam" id="PF12697">
    <property type="entry name" value="Abhydrolase_6"/>
    <property type="match status" value="1"/>
</dbReference>
<sequence length="289" mass="31529">MKTPALPPAPALNAELAALDRRAQTCVVRDGDRETVWRKFGSGPPLVLIHGGHGNWLHWVRNIEPLSATHTLWIPDLPGFGESDALPGDPHAADRLDCLVGTVIAALDRLVGVDATVSLAGFSFGALVAAQVAARRGGTARLALLGPAGHGGTRRQRMEMMDWRKDDPHAMRSALRHNLLALMLHEQASIDETAMLVHELACRATRFRSKAISRQALLESALDAFDGPTLLIWGEHDVTASPIDVANRIAGPATHRDWCLVPGAGHWVQYERHRDINTLLARWFGSEPR</sequence>
<reference evidence="2" key="1">
    <citation type="submission" date="2022-06" db="EMBL/GenBank/DDBJ databases">
        <title>Complete genome sequence and characterization of Cupriavidus gilardii QJ1 isolated from contaminating cells.</title>
        <authorList>
            <person name="Qi J."/>
        </authorList>
    </citation>
    <scope>NUCLEOTIDE SEQUENCE</scope>
    <source>
        <strain evidence="2">QJ1</strain>
    </source>
</reference>
<dbReference type="InterPro" id="IPR000639">
    <property type="entry name" value="Epox_hydrolase-like"/>
</dbReference>
<dbReference type="EMBL" id="CP098736">
    <property type="protein sequence ID" value="USE78703.1"/>
    <property type="molecule type" value="Genomic_DNA"/>
</dbReference>
<dbReference type="PRINTS" id="PR00412">
    <property type="entry name" value="EPOXHYDRLASE"/>
</dbReference>
<feature type="domain" description="AB hydrolase-1" evidence="1">
    <location>
        <begin position="46"/>
        <end position="275"/>
    </location>
</feature>
<dbReference type="RefSeq" id="WP_252252527.1">
    <property type="nucleotide sequence ID" value="NZ_CP098736.1"/>
</dbReference>
<keyword evidence="2" id="KW-0378">Hydrolase</keyword>
<accession>A0ABY4VNC9</accession>
<dbReference type="GO" id="GO:0016787">
    <property type="term" value="F:hydrolase activity"/>
    <property type="evidence" value="ECO:0007669"/>
    <property type="project" value="UniProtKB-KW"/>
</dbReference>